<keyword evidence="5 7" id="KW-0472">Membrane</keyword>
<evidence type="ECO:0000256" key="7">
    <source>
        <dbReference type="SAM" id="Phobius"/>
    </source>
</evidence>
<feature type="region of interest" description="Disordered" evidence="6">
    <location>
        <begin position="1"/>
        <end position="33"/>
    </location>
</feature>
<protein>
    <submittedName>
        <fullName evidence="8">Inner membrane protein YhjD</fullName>
    </submittedName>
</protein>
<evidence type="ECO:0000313" key="9">
    <source>
        <dbReference type="Proteomes" id="UP001444146"/>
    </source>
</evidence>
<feature type="transmembrane region" description="Helical" evidence="7">
    <location>
        <begin position="233"/>
        <end position="255"/>
    </location>
</feature>
<keyword evidence="4 7" id="KW-1133">Transmembrane helix</keyword>
<evidence type="ECO:0000256" key="5">
    <source>
        <dbReference type="ARBA" id="ARBA00023136"/>
    </source>
</evidence>
<keyword evidence="3 7" id="KW-0812">Transmembrane</keyword>
<evidence type="ECO:0000256" key="3">
    <source>
        <dbReference type="ARBA" id="ARBA00022692"/>
    </source>
</evidence>
<dbReference type="InterPro" id="IPR017039">
    <property type="entry name" value="Virul_fac_BrkB"/>
</dbReference>
<dbReference type="NCBIfam" id="TIGR00766">
    <property type="entry name" value="inner membrane protein YhjD"/>
    <property type="match status" value="1"/>
</dbReference>
<evidence type="ECO:0000256" key="6">
    <source>
        <dbReference type="SAM" id="MobiDB-lite"/>
    </source>
</evidence>
<accession>A0ABV0HM66</accession>
<dbReference type="Pfam" id="PF03631">
    <property type="entry name" value="Virul_fac_BrkB"/>
    <property type="match status" value="1"/>
</dbReference>
<feature type="transmembrane region" description="Helical" evidence="7">
    <location>
        <begin position="77"/>
        <end position="102"/>
    </location>
</feature>
<sequence>MTPENDVKRPTQELEHDPIKPIDTEEHRAPEEPGKAAQALNKVTHTAQKIQQQPIIAHLLRAAERFNDRLGNQFGAAITYFSFLSMIPILMVSFAAGGFILASHPTLLQDIFDKILTNVSDPTLAATLKSTINTAVQQRTTVGLVGLAVALYSGVNWMGNLREAIRAQSRDVWERTPQDQEKIWIKYLRDFVSLIGLLVALIVTLSITSVSGAAQQMIISALYLDSIEWLKPAWRLIGLAISIFANYLLFFWIFWRLPRHRPRKKALIRGTFIAAIGFEVIKIIMTWTLPALVKSPSGAAFGSVLGLMAFFYFFARLTLFCAAWIATAQYKDDPRMPGKTHR</sequence>
<feature type="transmembrane region" description="Helical" evidence="7">
    <location>
        <begin position="267"/>
        <end position="287"/>
    </location>
</feature>
<dbReference type="EMBL" id="JAYMYY010000005">
    <property type="protein sequence ID" value="MEO3991529.1"/>
    <property type="molecule type" value="Genomic_DNA"/>
</dbReference>
<evidence type="ECO:0000256" key="1">
    <source>
        <dbReference type="ARBA" id="ARBA00004651"/>
    </source>
</evidence>
<dbReference type="PANTHER" id="PTHR30213">
    <property type="entry name" value="INNER MEMBRANE PROTEIN YHJD"/>
    <property type="match status" value="1"/>
</dbReference>
<dbReference type="RefSeq" id="WP_347795826.1">
    <property type="nucleotide sequence ID" value="NZ_JAYMYY010000005.1"/>
</dbReference>
<feature type="transmembrane region" description="Helical" evidence="7">
    <location>
        <begin position="299"/>
        <end position="326"/>
    </location>
</feature>
<keyword evidence="9" id="KW-1185">Reference proteome</keyword>
<comment type="caution">
    <text evidence="8">The sequence shown here is derived from an EMBL/GenBank/DDBJ whole genome shotgun (WGS) entry which is preliminary data.</text>
</comment>
<keyword evidence="2" id="KW-1003">Cell membrane</keyword>
<dbReference type="PANTHER" id="PTHR30213:SF1">
    <property type="entry name" value="INNER MEMBRANE PROTEIN YHJD"/>
    <property type="match status" value="1"/>
</dbReference>
<feature type="transmembrane region" description="Helical" evidence="7">
    <location>
        <begin position="191"/>
        <end position="213"/>
    </location>
</feature>
<evidence type="ECO:0000256" key="2">
    <source>
        <dbReference type="ARBA" id="ARBA00022475"/>
    </source>
</evidence>
<dbReference type="PIRSF" id="PIRSF035875">
    <property type="entry name" value="RNase_BN"/>
    <property type="match status" value="1"/>
</dbReference>
<proteinExistence type="predicted"/>
<dbReference type="InterPro" id="IPR005274">
    <property type="entry name" value="IM_pro_YhjD"/>
</dbReference>
<dbReference type="Proteomes" id="UP001444146">
    <property type="component" value="Unassembled WGS sequence"/>
</dbReference>
<name>A0ABV0HM66_9ENTR</name>
<evidence type="ECO:0000256" key="4">
    <source>
        <dbReference type="ARBA" id="ARBA00022989"/>
    </source>
</evidence>
<evidence type="ECO:0000313" key="8">
    <source>
        <dbReference type="EMBL" id="MEO3991529.1"/>
    </source>
</evidence>
<reference evidence="8 9" key="1">
    <citation type="submission" date="2024-01" db="EMBL/GenBank/DDBJ databases">
        <title>Pseudocitrobacter sp. Endophytic strain Cyp-38L.</title>
        <authorList>
            <person name="Amer M.A."/>
            <person name="Hamed S.M."/>
        </authorList>
    </citation>
    <scope>NUCLEOTIDE SEQUENCE [LARGE SCALE GENOMIC DNA]</scope>
    <source>
        <strain evidence="8 9">Cyp38S</strain>
    </source>
</reference>
<gene>
    <name evidence="8" type="primary">yhjD</name>
    <name evidence="8" type="ORF">VSR74_17125</name>
</gene>
<comment type="subcellular location">
    <subcellularLocation>
        <location evidence="1">Cell membrane</location>
        <topology evidence="1">Multi-pass membrane protein</topology>
    </subcellularLocation>
</comment>
<organism evidence="8 9">
    <name type="scientific">Pseudocitrobacter cyperus</name>
    <dbReference type="NCBI Taxonomy" id="3112843"/>
    <lineage>
        <taxon>Bacteria</taxon>
        <taxon>Pseudomonadati</taxon>
        <taxon>Pseudomonadota</taxon>
        <taxon>Gammaproteobacteria</taxon>
        <taxon>Enterobacterales</taxon>
        <taxon>Enterobacteriaceae</taxon>
        <taxon>Pseudocitrobacter</taxon>
    </lineage>
</organism>